<reference evidence="1" key="1">
    <citation type="submission" date="2023-04" db="EMBL/GenBank/DDBJ databases">
        <title>Draft Genome sequencing of Naganishia species isolated from polar environments using Oxford Nanopore Technology.</title>
        <authorList>
            <person name="Leo P."/>
            <person name="Venkateswaran K."/>
        </authorList>
    </citation>
    <scope>NUCLEOTIDE SEQUENCE</scope>
    <source>
        <strain evidence="1">MNA-CCFEE 5423</strain>
    </source>
</reference>
<keyword evidence="2" id="KW-1185">Reference proteome</keyword>
<name>A0ACC2VP53_9TREE</name>
<accession>A0ACC2VP53</accession>
<comment type="caution">
    <text evidence="1">The sequence shown here is derived from an EMBL/GenBank/DDBJ whole genome shotgun (WGS) entry which is preliminary data.</text>
</comment>
<organism evidence="1 2">
    <name type="scientific">Naganishia friedmannii</name>
    <dbReference type="NCBI Taxonomy" id="89922"/>
    <lineage>
        <taxon>Eukaryota</taxon>
        <taxon>Fungi</taxon>
        <taxon>Dikarya</taxon>
        <taxon>Basidiomycota</taxon>
        <taxon>Agaricomycotina</taxon>
        <taxon>Tremellomycetes</taxon>
        <taxon>Filobasidiales</taxon>
        <taxon>Filobasidiaceae</taxon>
        <taxon>Naganishia</taxon>
    </lineage>
</organism>
<gene>
    <name evidence="1" type="ORF">QFC21_003295</name>
</gene>
<evidence type="ECO:0000313" key="2">
    <source>
        <dbReference type="Proteomes" id="UP001227268"/>
    </source>
</evidence>
<proteinExistence type="predicted"/>
<sequence length="592" mass="64904">MPRGKNSLYSNTSAGESTATVNCNFSLDTSDSSPPSSAGSVRNAEVTGKESEGDESQLESPIESIHPEKWSPGCHQSVSQGMTSPDASPEVGVNDQPIGSVQVALAQFKRQLEEWQSTRNLDETDVKIPGRSRHRSPEEYHSYDDTKHTWQAMGSILEETCVEAGSETACDKKSERSLSLTTPEPAPVPRKDASTSSVTVSVPDAPGDETDGNSLSNGERPEYPTHEDLPNMMTGCIDANLAARSQGLDGNNRPHRLASTEKIEVPQRTSQEALTLDDFSELEHWWNSPDIRKSPQVPGWMPDWALTVNGLTRHDEESDEGSQSNTECVSVKRKSAAMSFDLDRISLISNGTARMVDIGPPPRSFAGEDHLQRPYNILAQLQIRKVVEFSVENEPRKSGIVSRTGEFPAPANEPARRSRWLGFKSGRPSRGSRRRGDGNSGYSWFRDLARSVSSSVSTRFSRSTVGTTTTTKSSDAPGDHRSATITSCRFVPEEGSRHLDAKCESANARESDDEKKQNLPSKLLGRFLRKVKGKTAHAKKTARATPRHHRQQPALSSLENGLGQQKKQEVAAEDFSPGTLRKRRVEGSMITP</sequence>
<dbReference type="Proteomes" id="UP001227268">
    <property type="component" value="Unassembled WGS sequence"/>
</dbReference>
<evidence type="ECO:0000313" key="1">
    <source>
        <dbReference type="EMBL" id="KAJ9101077.1"/>
    </source>
</evidence>
<dbReference type="EMBL" id="JASBWT010000010">
    <property type="protein sequence ID" value="KAJ9101077.1"/>
    <property type="molecule type" value="Genomic_DNA"/>
</dbReference>
<protein>
    <submittedName>
        <fullName evidence="1">Uncharacterized protein</fullName>
    </submittedName>
</protein>